<evidence type="ECO:0000256" key="1">
    <source>
        <dbReference type="SAM" id="SignalP"/>
    </source>
</evidence>
<accession>A0A2M4DA16</accession>
<feature type="signal peptide" evidence="1">
    <location>
        <begin position="1"/>
        <end position="31"/>
    </location>
</feature>
<keyword evidence="1" id="KW-0732">Signal</keyword>
<dbReference type="EMBL" id="GGFL01010211">
    <property type="protein sequence ID" value="MBW74389.1"/>
    <property type="molecule type" value="Transcribed_RNA"/>
</dbReference>
<reference evidence="2" key="1">
    <citation type="submission" date="2018-01" db="EMBL/GenBank/DDBJ databases">
        <title>An insight into the sialome of Amazonian anophelines.</title>
        <authorList>
            <person name="Ribeiro J.M."/>
            <person name="Scarpassa V."/>
            <person name="Calvo E."/>
        </authorList>
    </citation>
    <scope>NUCLEOTIDE SEQUENCE</scope>
</reference>
<sequence length="135" mass="13939">MMFASPRSITTRLSCGVHFAVLALFWQPCISSCCWSCSFVSPFSVTSALRWSTSCAVCRSSICCVSMVNSSSGGIGVFLALTEAKSAAHEYSISSGSSPRMVIAVAVAGNSALTSTVRTGSKSFPSGVNQISGSS</sequence>
<organism evidence="2">
    <name type="scientific">Anopheles darlingi</name>
    <name type="common">Mosquito</name>
    <dbReference type="NCBI Taxonomy" id="43151"/>
    <lineage>
        <taxon>Eukaryota</taxon>
        <taxon>Metazoa</taxon>
        <taxon>Ecdysozoa</taxon>
        <taxon>Arthropoda</taxon>
        <taxon>Hexapoda</taxon>
        <taxon>Insecta</taxon>
        <taxon>Pterygota</taxon>
        <taxon>Neoptera</taxon>
        <taxon>Endopterygota</taxon>
        <taxon>Diptera</taxon>
        <taxon>Nematocera</taxon>
        <taxon>Culicoidea</taxon>
        <taxon>Culicidae</taxon>
        <taxon>Anophelinae</taxon>
        <taxon>Anopheles</taxon>
    </lineage>
</organism>
<name>A0A2M4DA16_ANODA</name>
<dbReference type="AlphaFoldDB" id="A0A2M4DA16"/>
<feature type="chain" id="PRO_5014882650" evidence="1">
    <location>
        <begin position="32"/>
        <end position="135"/>
    </location>
</feature>
<protein>
    <submittedName>
        <fullName evidence="2">Putative secreted protein</fullName>
    </submittedName>
</protein>
<evidence type="ECO:0000313" key="2">
    <source>
        <dbReference type="EMBL" id="MBW74389.1"/>
    </source>
</evidence>
<proteinExistence type="predicted"/>